<dbReference type="SUPFAM" id="SSF53448">
    <property type="entry name" value="Nucleotide-diphospho-sugar transferases"/>
    <property type="match status" value="1"/>
</dbReference>
<dbReference type="GO" id="GO:0016757">
    <property type="term" value="F:glycosyltransferase activity"/>
    <property type="evidence" value="ECO:0007669"/>
    <property type="project" value="UniProtKB-KW"/>
</dbReference>
<dbReference type="RefSeq" id="WP_221277322.1">
    <property type="nucleotide sequence ID" value="NZ_JACHEP010000004.1"/>
</dbReference>
<dbReference type="PANTHER" id="PTHR43685:SF13">
    <property type="entry name" value="O ANTIGEN BIOSYNTHESIS RHAMNOSYLTRANSFERASE RFBN"/>
    <property type="match status" value="1"/>
</dbReference>
<accession>A0A7W8IP79</accession>
<dbReference type="PANTHER" id="PTHR43685">
    <property type="entry name" value="GLYCOSYLTRANSFERASE"/>
    <property type="match status" value="1"/>
</dbReference>
<gene>
    <name evidence="2" type="ORF">HNQ34_001296</name>
</gene>
<dbReference type="Gene3D" id="3.90.550.10">
    <property type="entry name" value="Spore Coat Polysaccharide Biosynthesis Protein SpsA, Chain A"/>
    <property type="match status" value="1"/>
</dbReference>
<dbReference type="Proteomes" id="UP000520011">
    <property type="component" value="Unassembled WGS sequence"/>
</dbReference>
<dbReference type="Pfam" id="PF00535">
    <property type="entry name" value="Glycos_transf_2"/>
    <property type="match status" value="1"/>
</dbReference>
<sequence length="332" mass="39534">MTQKIRASVIIPVKNGGQIFEKVLNKVLEQELRDGTFEIIIIDSGSSDGSVEFVRSKMNKRNNVRLLQIEPREFGHGKTRNLGASRAKGEILVFLTQDALPYDNYWLENLLVPFEIDDNIAGVFGRHIPYDDCDIFEKELINRHFQGFGEEITVHYLEDKQRYKLDEGYRHMLCFYSDNSSAMRKSIWKKIPYPDVDFAEDQLWAKQIIERGYKKAYTPYSIVYHSHRYSFREQFRRYYDEYRGLNNIYNYIPVKSVFLIPIYICKHWFSDMCFLFNQNILFREKIKWSIYSILKNTNRYLGAYLGVKGNRFNILNKIFSREYRIINGDREA</sequence>
<protein>
    <submittedName>
        <fullName evidence="2">Rhamnosyltransferase</fullName>
        <ecNumber evidence="2">2.4.1.-</ecNumber>
    </submittedName>
</protein>
<feature type="domain" description="Glycosyltransferase 2-like" evidence="1">
    <location>
        <begin position="8"/>
        <end position="184"/>
    </location>
</feature>
<proteinExistence type="predicted"/>
<name>A0A7W8IP79_9BACL</name>
<keyword evidence="2" id="KW-0808">Transferase</keyword>
<evidence type="ECO:0000259" key="1">
    <source>
        <dbReference type="Pfam" id="PF00535"/>
    </source>
</evidence>
<dbReference type="InterPro" id="IPR001173">
    <property type="entry name" value="Glyco_trans_2-like"/>
</dbReference>
<keyword evidence="2" id="KW-0328">Glycosyltransferase</keyword>
<dbReference type="InterPro" id="IPR050834">
    <property type="entry name" value="Glycosyltransf_2"/>
</dbReference>
<reference evidence="2 3" key="1">
    <citation type="submission" date="2020-08" db="EMBL/GenBank/DDBJ databases">
        <title>Genomic Encyclopedia of Type Strains, Phase IV (KMG-IV): sequencing the most valuable type-strain genomes for metagenomic binning, comparative biology and taxonomic classification.</title>
        <authorList>
            <person name="Goeker M."/>
        </authorList>
    </citation>
    <scope>NUCLEOTIDE SEQUENCE [LARGE SCALE GENOMIC DNA]</scope>
    <source>
        <strain evidence="2 3">DSM 16325</strain>
    </source>
</reference>
<dbReference type="EMBL" id="JACHEP010000004">
    <property type="protein sequence ID" value="MBB5324203.1"/>
    <property type="molecule type" value="Genomic_DNA"/>
</dbReference>
<comment type="caution">
    <text evidence="2">The sequence shown here is derived from an EMBL/GenBank/DDBJ whole genome shotgun (WGS) entry which is preliminary data.</text>
</comment>
<dbReference type="GO" id="GO:0044010">
    <property type="term" value="P:single-species biofilm formation"/>
    <property type="evidence" value="ECO:0007669"/>
    <property type="project" value="TreeGrafter"/>
</dbReference>
<dbReference type="InterPro" id="IPR029044">
    <property type="entry name" value="Nucleotide-diphossugar_trans"/>
</dbReference>
<organism evidence="2 3">
    <name type="scientific">Anoxybacteroides tepidamans</name>
    <dbReference type="NCBI Taxonomy" id="265948"/>
    <lineage>
        <taxon>Bacteria</taxon>
        <taxon>Bacillati</taxon>
        <taxon>Bacillota</taxon>
        <taxon>Bacilli</taxon>
        <taxon>Bacillales</taxon>
        <taxon>Anoxybacillaceae</taxon>
        <taxon>Anoxybacteroides</taxon>
    </lineage>
</organism>
<keyword evidence="3" id="KW-1185">Reference proteome</keyword>
<evidence type="ECO:0000313" key="3">
    <source>
        <dbReference type="Proteomes" id="UP000520011"/>
    </source>
</evidence>
<dbReference type="EC" id="2.4.1.-" evidence="2"/>
<dbReference type="AlphaFoldDB" id="A0A7W8IP79"/>
<evidence type="ECO:0000313" key="2">
    <source>
        <dbReference type="EMBL" id="MBB5324203.1"/>
    </source>
</evidence>